<keyword evidence="11 14" id="KW-1133">Transmembrane helix</keyword>
<feature type="transmembrane region" description="Helical" evidence="14">
    <location>
        <begin position="68"/>
        <end position="87"/>
    </location>
</feature>
<dbReference type="GO" id="GO:0006355">
    <property type="term" value="P:regulation of DNA-templated transcription"/>
    <property type="evidence" value="ECO:0007669"/>
    <property type="project" value="InterPro"/>
</dbReference>
<dbReference type="PANTHER" id="PTHR43065:SF42">
    <property type="entry name" value="TWO-COMPONENT SENSOR PPRA"/>
    <property type="match status" value="1"/>
</dbReference>
<feature type="transmembrane region" description="Helical" evidence="14">
    <location>
        <begin position="116"/>
        <end position="134"/>
    </location>
</feature>
<feature type="domain" description="PAS" evidence="16">
    <location>
        <begin position="653"/>
        <end position="695"/>
    </location>
</feature>
<evidence type="ECO:0000256" key="3">
    <source>
        <dbReference type="ARBA" id="ARBA00006434"/>
    </source>
</evidence>
<name>A0A2N6CY43_9GAMM</name>
<dbReference type="PROSITE" id="PS50109">
    <property type="entry name" value="HIS_KIN"/>
    <property type="match status" value="1"/>
</dbReference>
<dbReference type="SUPFAM" id="SSF47384">
    <property type="entry name" value="Homodimeric domain of signal transducing histidine kinase"/>
    <property type="match status" value="1"/>
</dbReference>
<dbReference type="PROSITE" id="PS50283">
    <property type="entry name" value="NA_SOLUT_SYMP_3"/>
    <property type="match status" value="1"/>
</dbReference>
<dbReference type="SUPFAM" id="SSF55874">
    <property type="entry name" value="ATPase domain of HSP90 chaperone/DNA topoisomerase II/histidine kinase"/>
    <property type="match status" value="1"/>
</dbReference>
<dbReference type="GO" id="GO:0005524">
    <property type="term" value="F:ATP binding"/>
    <property type="evidence" value="ECO:0007669"/>
    <property type="project" value="UniProtKB-KW"/>
</dbReference>
<dbReference type="Pfam" id="PF00512">
    <property type="entry name" value="HisKA"/>
    <property type="match status" value="1"/>
</dbReference>
<feature type="transmembrane region" description="Helical" evidence="14">
    <location>
        <begin position="251"/>
        <end position="268"/>
    </location>
</feature>
<dbReference type="RefSeq" id="WP_273438579.1">
    <property type="nucleotide sequence ID" value="NZ_PKUN01000008.1"/>
</dbReference>
<evidence type="ECO:0000259" key="16">
    <source>
        <dbReference type="PROSITE" id="PS50112"/>
    </source>
</evidence>
<feature type="transmembrane region" description="Helical" evidence="14">
    <location>
        <begin position="394"/>
        <end position="411"/>
    </location>
</feature>
<evidence type="ECO:0000256" key="11">
    <source>
        <dbReference type="ARBA" id="ARBA00022989"/>
    </source>
</evidence>
<dbReference type="Gene3D" id="1.10.287.130">
    <property type="match status" value="1"/>
</dbReference>
<evidence type="ECO:0000256" key="7">
    <source>
        <dbReference type="ARBA" id="ARBA00022692"/>
    </source>
</evidence>
<organism evidence="17 18">
    <name type="scientific">Sedimenticola selenatireducens</name>
    <dbReference type="NCBI Taxonomy" id="191960"/>
    <lineage>
        <taxon>Bacteria</taxon>
        <taxon>Pseudomonadati</taxon>
        <taxon>Pseudomonadota</taxon>
        <taxon>Gammaproteobacteria</taxon>
        <taxon>Chromatiales</taxon>
        <taxon>Sedimenticolaceae</taxon>
        <taxon>Sedimenticola</taxon>
    </lineage>
</organism>
<evidence type="ECO:0000256" key="2">
    <source>
        <dbReference type="ARBA" id="ARBA00004141"/>
    </source>
</evidence>
<keyword evidence="9" id="KW-0418">Kinase</keyword>
<comment type="catalytic activity">
    <reaction evidence="1">
        <text>ATP + protein L-histidine = ADP + protein N-phospho-L-histidine.</text>
        <dbReference type="EC" id="2.7.13.3"/>
    </reaction>
</comment>
<dbReference type="PANTHER" id="PTHR43065">
    <property type="entry name" value="SENSOR HISTIDINE KINASE"/>
    <property type="match status" value="1"/>
</dbReference>
<feature type="transmembrane region" description="Helical" evidence="14">
    <location>
        <begin position="37"/>
        <end position="56"/>
    </location>
</feature>
<dbReference type="InterPro" id="IPR013767">
    <property type="entry name" value="PAS_fold"/>
</dbReference>
<dbReference type="CDD" id="cd10322">
    <property type="entry name" value="SLC5sbd"/>
    <property type="match status" value="1"/>
</dbReference>
<dbReference type="SMART" id="SM00388">
    <property type="entry name" value="HisKA"/>
    <property type="match status" value="1"/>
</dbReference>
<dbReference type="NCBIfam" id="TIGR00229">
    <property type="entry name" value="sensory_box"/>
    <property type="match status" value="1"/>
</dbReference>
<dbReference type="CDD" id="cd00082">
    <property type="entry name" value="HisKA"/>
    <property type="match status" value="1"/>
</dbReference>
<keyword evidence="10" id="KW-0067">ATP-binding</keyword>
<dbReference type="InterPro" id="IPR001734">
    <property type="entry name" value="Na/solute_symporter"/>
</dbReference>
<sequence length="1170" mass="129210">MPFVWLAFFTSLAYLGLLFLIAHYADRRARQGRSIGANPYVSSLSLAVYCTSWTFYGSVGRVATDGIGFLPIYLGPTLLFLVAPFLLRKILKIAEAQHTTSIADFISSRYGKSQRLAGLVTVVAVIGIMPYIALQLKAISTSFDILGSYPVISTYLPHTTSVLNDKAFYVTILLALFTILFATRRLDASEHHEGLMVAIAFESLVKLFAFIAVGVFVTYFMFDGFESIYDRVAADAELALLISGQALFDNGSWTFLMILAALAIFCLPRQFQVTVVENTDRSHLDKAMWLFPLYLLVINFFVLPIAIAGLVTFPLGAVNPDTFVLALPMSAQQPALTLLVYIGGLSAASGMVIVAAVALSTMICNDLIVPLLIRLGLFHFGREASDTATGMLKALRRISILGVLFLAYSYFKIIGDSYALVTIGLVSFAAAAQFAPLIIGGVFWKGATLAGALAGLTSGFLVWGYTLVLPSFAQSGWLPLSIVEQGPFGFTLLKPQALFGVSWDNPLIHSLFWSAFFNIGCYLMVSLFTRHSLIERTQARAFVDVFSAKSDYVTRPWEGQISIADLQRTVERFVDRDRVVRLFGRYRDGGVPGYSPGMDAPADLLTQVEKLLSGVVGSASARVLINTSLRRTNINLDSVLDIIDEASSAVEGSREVLKSVIENVDQGISMFDQETNLVAWNRRFVEIYGIPEQMLRSGVTLGDICGYNIDQGEYGVVEDREAFIRQYIKDTFRPQRVVFEKVRPNKTVLELCRIHLAAGGVVTTYTDITQRKQAELELTRLRNLLGNIIDSMPSALIGIDVAGCITHWNREAERMSGIKAAAAIGEPLSRLIPRFPDVLQKVERAIGELSPTQETNLRWEDAKGEVHYMDVTIYPLLAESVEGAVIRLDDVTETVRMEEMMVQSEKMLSVGGLAAGMAHEINNPLAGIVQSVQVMNTRLGPDMAKNRQVAEACGTSIEAIDDYMEQRGISPLLEMISESGKRAAKIVSSMLSFSRKSDLKFELRDLRLLLDETVEIASNDYNLDKHYDFRKIAIVREYAEELPDAWCEGGQIQQVLLNLLKNGAQAMFEAASSAVQTGRNDRFILRVYRDRQWVCVEIEDNGPGMSAAVRRRIFEPFFTTKEVGSGTGLGLSVSYFIITQNHRGSIEVKPVREGGSCFVIHLPIDPPERV</sequence>
<evidence type="ECO:0000256" key="5">
    <source>
        <dbReference type="ARBA" id="ARBA00022553"/>
    </source>
</evidence>
<proteinExistence type="inferred from homology"/>
<dbReference type="InterPro" id="IPR000014">
    <property type="entry name" value="PAS"/>
</dbReference>
<dbReference type="CDD" id="cd00130">
    <property type="entry name" value="PAS"/>
    <property type="match status" value="1"/>
</dbReference>
<feature type="transmembrane region" description="Helical" evidence="14">
    <location>
        <begin position="446"/>
        <end position="468"/>
    </location>
</feature>
<dbReference type="InterPro" id="IPR036097">
    <property type="entry name" value="HisK_dim/P_sf"/>
</dbReference>
<dbReference type="InterPro" id="IPR003661">
    <property type="entry name" value="HisK_dim/P_dom"/>
</dbReference>
<protein>
    <recommendedName>
        <fullName evidence="4">histidine kinase</fullName>
        <ecNumber evidence="4">2.7.13.3</ecNumber>
    </recommendedName>
</protein>
<dbReference type="Gene3D" id="1.20.1730.10">
    <property type="entry name" value="Sodium/glucose cotransporter"/>
    <property type="match status" value="1"/>
</dbReference>
<reference evidence="17 18" key="1">
    <citation type="submission" date="2017-11" db="EMBL/GenBank/DDBJ databases">
        <title>Genome-resolved metagenomics identifies genetic mobility, metabolic interactions, and unexpected diversity in perchlorate-reducing communities.</title>
        <authorList>
            <person name="Barnum T.P."/>
            <person name="Figueroa I.A."/>
            <person name="Carlstrom C.I."/>
            <person name="Lucas L.N."/>
            <person name="Engelbrektson A.L."/>
            <person name="Coates J.D."/>
        </authorList>
    </citation>
    <scope>NUCLEOTIDE SEQUENCE [LARGE SCALE GENOMIC DNA]</scope>
    <source>
        <strain evidence="17">BM301</strain>
    </source>
</reference>
<keyword evidence="7 14" id="KW-0812">Transmembrane</keyword>
<feature type="domain" description="Histidine kinase" evidence="15">
    <location>
        <begin position="916"/>
        <end position="1166"/>
    </location>
</feature>
<dbReference type="AlphaFoldDB" id="A0A2N6CY43"/>
<dbReference type="Pfam" id="PF12860">
    <property type="entry name" value="PAS_7"/>
    <property type="match status" value="1"/>
</dbReference>
<evidence type="ECO:0000256" key="14">
    <source>
        <dbReference type="SAM" id="Phobius"/>
    </source>
</evidence>
<evidence type="ECO:0000313" key="18">
    <source>
        <dbReference type="Proteomes" id="UP000235015"/>
    </source>
</evidence>
<keyword evidence="6" id="KW-0808">Transferase</keyword>
<feature type="transmembrane region" description="Helical" evidence="14">
    <location>
        <begin position="6"/>
        <end position="25"/>
    </location>
</feature>
<dbReference type="InterPro" id="IPR036890">
    <property type="entry name" value="HATPase_C_sf"/>
</dbReference>
<feature type="transmembrane region" description="Helical" evidence="14">
    <location>
        <begin position="417"/>
        <end position="439"/>
    </location>
</feature>
<dbReference type="STRING" id="1111735.GCA_000428045_01677"/>
<dbReference type="InterPro" id="IPR035965">
    <property type="entry name" value="PAS-like_dom_sf"/>
</dbReference>
<dbReference type="InterPro" id="IPR004358">
    <property type="entry name" value="Sig_transdc_His_kin-like_C"/>
</dbReference>
<evidence type="ECO:0000256" key="10">
    <source>
        <dbReference type="ARBA" id="ARBA00022840"/>
    </source>
</evidence>
<dbReference type="SMART" id="SM00091">
    <property type="entry name" value="PAS"/>
    <property type="match status" value="2"/>
</dbReference>
<dbReference type="GO" id="GO:0000155">
    <property type="term" value="F:phosphorelay sensor kinase activity"/>
    <property type="evidence" value="ECO:0007669"/>
    <property type="project" value="InterPro"/>
</dbReference>
<evidence type="ECO:0000256" key="4">
    <source>
        <dbReference type="ARBA" id="ARBA00012438"/>
    </source>
</evidence>
<feature type="transmembrane region" description="Helical" evidence="14">
    <location>
        <begin position="289"/>
        <end position="318"/>
    </location>
</feature>
<dbReference type="SMART" id="SM00387">
    <property type="entry name" value="HATPase_c"/>
    <property type="match status" value="1"/>
</dbReference>
<evidence type="ECO:0000256" key="8">
    <source>
        <dbReference type="ARBA" id="ARBA00022741"/>
    </source>
</evidence>
<keyword evidence="8" id="KW-0547">Nucleotide-binding</keyword>
<dbReference type="InterPro" id="IPR038377">
    <property type="entry name" value="Na/Glc_symporter_sf"/>
</dbReference>
<dbReference type="EC" id="2.7.13.3" evidence="4"/>
<dbReference type="InterPro" id="IPR003594">
    <property type="entry name" value="HATPase_dom"/>
</dbReference>
<evidence type="ECO:0000256" key="6">
    <source>
        <dbReference type="ARBA" id="ARBA00022679"/>
    </source>
</evidence>
<gene>
    <name evidence="17" type="ORF">C0630_07450</name>
</gene>
<feature type="transmembrane region" description="Helical" evidence="14">
    <location>
        <begin position="338"/>
        <end position="364"/>
    </location>
</feature>
<dbReference type="Proteomes" id="UP000235015">
    <property type="component" value="Unassembled WGS sequence"/>
</dbReference>
<evidence type="ECO:0000256" key="9">
    <source>
        <dbReference type="ARBA" id="ARBA00022777"/>
    </source>
</evidence>
<dbReference type="Pfam" id="PF00989">
    <property type="entry name" value="PAS"/>
    <property type="match status" value="1"/>
</dbReference>
<comment type="subcellular location">
    <subcellularLocation>
        <location evidence="2">Membrane</location>
        <topology evidence="2">Multi-pass membrane protein</topology>
    </subcellularLocation>
</comment>
<keyword evidence="13 14" id="KW-0472">Membrane</keyword>
<feature type="domain" description="PAS" evidence="16">
    <location>
        <begin position="781"/>
        <end position="826"/>
    </location>
</feature>
<dbReference type="Gene3D" id="3.30.450.20">
    <property type="entry name" value="PAS domain"/>
    <property type="match status" value="2"/>
</dbReference>
<dbReference type="GO" id="GO:0016020">
    <property type="term" value="C:membrane"/>
    <property type="evidence" value="ECO:0007669"/>
    <property type="project" value="UniProtKB-SubCell"/>
</dbReference>
<evidence type="ECO:0000256" key="12">
    <source>
        <dbReference type="ARBA" id="ARBA00023012"/>
    </source>
</evidence>
<evidence type="ECO:0000313" key="17">
    <source>
        <dbReference type="EMBL" id="PLX62233.1"/>
    </source>
</evidence>
<accession>A0A2N6CY43</accession>
<dbReference type="SUPFAM" id="SSF55785">
    <property type="entry name" value="PYP-like sensor domain (PAS domain)"/>
    <property type="match status" value="2"/>
</dbReference>
<dbReference type="Gene3D" id="3.30.565.10">
    <property type="entry name" value="Histidine kinase-like ATPase, C-terminal domain"/>
    <property type="match status" value="1"/>
</dbReference>
<dbReference type="Pfam" id="PF02518">
    <property type="entry name" value="HATPase_c"/>
    <property type="match status" value="1"/>
</dbReference>
<evidence type="ECO:0000259" key="15">
    <source>
        <dbReference type="PROSITE" id="PS50109"/>
    </source>
</evidence>
<feature type="transmembrane region" description="Helical" evidence="14">
    <location>
        <begin position="195"/>
        <end position="222"/>
    </location>
</feature>
<dbReference type="GO" id="GO:0022857">
    <property type="term" value="F:transmembrane transporter activity"/>
    <property type="evidence" value="ECO:0007669"/>
    <property type="project" value="InterPro"/>
</dbReference>
<dbReference type="PRINTS" id="PR00344">
    <property type="entry name" value="BCTRLSENSOR"/>
</dbReference>
<keyword evidence="12" id="KW-0902">Two-component regulatory system</keyword>
<keyword evidence="5" id="KW-0597">Phosphoprotein</keyword>
<evidence type="ECO:0000256" key="1">
    <source>
        <dbReference type="ARBA" id="ARBA00000085"/>
    </source>
</evidence>
<comment type="similarity">
    <text evidence="3">Belongs to the sodium:solute symporter (SSF) (TC 2.A.21) family.</text>
</comment>
<comment type="caution">
    <text evidence="17">The sequence shown here is derived from an EMBL/GenBank/DDBJ whole genome shotgun (WGS) entry which is preliminary data.</text>
</comment>
<dbReference type="EMBL" id="PKUN01000008">
    <property type="protein sequence ID" value="PLX62233.1"/>
    <property type="molecule type" value="Genomic_DNA"/>
</dbReference>
<dbReference type="PROSITE" id="PS50112">
    <property type="entry name" value="PAS"/>
    <property type="match status" value="2"/>
</dbReference>
<feature type="transmembrane region" description="Helical" evidence="14">
    <location>
        <begin position="167"/>
        <end position="183"/>
    </location>
</feature>
<dbReference type="InterPro" id="IPR005467">
    <property type="entry name" value="His_kinase_dom"/>
</dbReference>
<evidence type="ECO:0000256" key="13">
    <source>
        <dbReference type="ARBA" id="ARBA00023136"/>
    </source>
</evidence>